<feature type="transmembrane region" description="Helical" evidence="1">
    <location>
        <begin position="256"/>
        <end position="279"/>
    </location>
</feature>
<proteinExistence type="predicted"/>
<comment type="caution">
    <text evidence="2">The sequence shown here is derived from an EMBL/GenBank/DDBJ whole genome shotgun (WGS) entry which is preliminary data.</text>
</comment>
<evidence type="ECO:0008006" key="4">
    <source>
        <dbReference type="Google" id="ProtNLM"/>
    </source>
</evidence>
<keyword evidence="1" id="KW-0472">Membrane</keyword>
<dbReference type="EMBL" id="AQQZ01000008">
    <property type="protein sequence ID" value="KNG92708.1"/>
    <property type="molecule type" value="Genomic_DNA"/>
</dbReference>
<feature type="transmembrane region" description="Helical" evidence="1">
    <location>
        <begin position="91"/>
        <end position="111"/>
    </location>
</feature>
<evidence type="ECO:0000313" key="3">
    <source>
        <dbReference type="Proteomes" id="UP000036938"/>
    </source>
</evidence>
<dbReference type="InterPro" id="IPR038770">
    <property type="entry name" value="Na+/solute_symporter_sf"/>
</dbReference>
<evidence type="ECO:0000256" key="1">
    <source>
        <dbReference type="SAM" id="Phobius"/>
    </source>
</evidence>
<protein>
    <recommendedName>
        <fullName evidence="4">Bile acid:sodium symporter</fullName>
    </recommendedName>
</protein>
<name>A0A0L1JMR6_9RHOB</name>
<feature type="transmembrane region" description="Helical" evidence="1">
    <location>
        <begin position="123"/>
        <end position="143"/>
    </location>
</feature>
<keyword evidence="1" id="KW-1133">Transmembrane helix</keyword>
<feature type="transmembrane region" description="Helical" evidence="1">
    <location>
        <begin position="193"/>
        <end position="212"/>
    </location>
</feature>
<dbReference type="STRING" id="1317121.ATO11_16200"/>
<organism evidence="2 3">
    <name type="scientific">Pseudaestuariivita atlantica</name>
    <dbReference type="NCBI Taxonomy" id="1317121"/>
    <lineage>
        <taxon>Bacteria</taxon>
        <taxon>Pseudomonadati</taxon>
        <taxon>Pseudomonadota</taxon>
        <taxon>Alphaproteobacteria</taxon>
        <taxon>Rhodobacterales</taxon>
        <taxon>Paracoccaceae</taxon>
        <taxon>Pseudaestuariivita</taxon>
    </lineage>
</organism>
<reference evidence="2 3" key="1">
    <citation type="journal article" date="2015" name="Int. J. Syst. Evol. Microbiol.">
        <title>Aestuariivita atlantica sp. nov., isolated from deep sea sediment of the Atlantic Ocean.</title>
        <authorList>
            <person name="Li G."/>
            <person name="Lai Q."/>
            <person name="Du Y."/>
            <person name="Liu X."/>
            <person name="Sun F."/>
            <person name="Shao Z."/>
        </authorList>
    </citation>
    <scope>NUCLEOTIDE SEQUENCE [LARGE SCALE GENOMIC DNA]</scope>
    <source>
        <strain evidence="2 3">22II-S11-z3</strain>
    </source>
</reference>
<dbReference type="AlphaFoldDB" id="A0A0L1JMR6"/>
<dbReference type="Proteomes" id="UP000036938">
    <property type="component" value="Unassembled WGS sequence"/>
</dbReference>
<feature type="transmembrane region" description="Helical" evidence="1">
    <location>
        <begin position="155"/>
        <end position="173"/>
    </location>
</feature>
<keyword evidence="3" id="KW-1185">Reference proteome</keyword>
<feature type="transmembrane region" description="Helical" evidence="1">
    <location>
        <begin position="63"/>
        <end position="85"/>
    </location>
</feature>
<evidence type="ECO:0000313" key="2">
    <source>
        <dbReference type="EMBL" id="KNG92708.1"/>
    </source>
</evidence>
<keyword evidence="1" id="KW-0812">Transmembrane</keyword>
<dbReference type="PATRIC" id="fig|1317121.7.peg.3969"/>
<dbReference type="Gene3D" id="1.20.1530.20">
    <property type="match status" value="1"/>
</dbReference>
<accession>A0A0L1JMR6</accession>
<feature type="transmembrane region" description="Helical" evidence="1">
    <location>
        <begin position="35"/>
        <end position="56"/>
    </location>
</feature>
<gene>
    <name evidence="2" type="ORF">ATO11_16200</name>
</gene>
<sequence length="296" mass="30364">MLIARQARWVLVAGLVAGIAFPSVAAVLTPWLRWMVLAILALTAFRIGPGLVAGLGRVAGRDLSLVLGLQLVLPLLVIAVAGIAGVSGHPLTLSLVLMLAAPSIMSAPALCQMLGGTGARAMGLLVLGSIALPVTVVPVLWLAFGGAGFVEAVRAALLLALIVGGAVGAGLVLRHLSGAVGARALVRVDAANALLLAVFVVALMPAVAATWSESPVRLLSWLGAAFAANIGVQLVAWRWSGSVDVAVVAGNRNMSLFLVALDPVTMAPVLAFLGCYQIPMFLTPLLMARVYQKERG</sequence>